<evidence type="ECO:0000256" key="2">
    <source>
        <dbReference type="SAM" id="Phobius"/>
    </source>
</evidence>
<keyword evidence="4" id="KW-1185">Reference proteome</keyword>
<name>A0A445H151_GLYSO</name>
<dbReference type="InterPro" id="IPR036770">
    <property type="entry name" value="Ankyrin_rpt-contain_sf"/>
</dbReference>
<keyword evidence="2" id="KW-0472">Membrane</keyword>
<comment type="caution">
    <text evidence="3">The sequence shown here is derived from an EMBL/GenBank/DDBJ whole genome shotgun (WGS) entry which is preliminary data.</text>
</comment>
<evidence type="ECO:0008006" key="5">
    <source>
        <dbReference type="Google" id="ProtNLM"/>
    </source>
</evidence>
<evidence type="ECO:0000313" key="3">
    <source>
        <dbReference type="EMBL" id="RZB67333.1"/>
    </source>
</evidence>
<keyword evidence="2" id="KW-1133">Transmembrane helix</keyword>
<comment type="subcellular location">
    <subcellularLocation>
        <location evidence="1">Cell membrane</location>
        <topology evidence="1">Peripheral membrane protein</topology>
    </subcellularLocation>
</comment>
<dbReference type="EMBL" id="QZWG01000014">
    <property type="protein sequence ID" value="RZB67333.1"/>
    <property type="molecule type" value="Genomic_DNA"/>
</dbReference>
<feature type="transmembrane region" description="Helical" evidence="2">
    <location>
        <begin position="35"/>
        <end position="53"/>
    </location>
</feature>
<feature type="transmembrane region" description="Helical" evidence="2">
    <location>
        <begin position="60"/>
        <end position="82"/>
    </location>
</feature>
<evidence type="ECO:0000256" key="1">
    <source>
        <dbReference type="ARBA" id="ARBA00004202"/>
    </source>
</evidence>
<accession>A0A445H151</accession>
<proteinExistence type="predicted"/>
<dbReference type="AlphaFoldDB" id="A0A445H151"/>
<protein>
    <recommendedName>
        <fullName evidence="5">PGG domain-containing protein</fullName>
    </recommendedName>
</protein>
<evidence type="ECO:0000313" key="4">
    <source>
        <dbReference type="Proteomes" id="UP000289340"/>
    </source>
</evidence>
<reference evidence="3 4" key="1">
    <citation type="submission" date="2018-09" db="EMBL/GenBank/DDBJ databases">
        <title>A high-quality reference genome of wild soybean provides a powerful tool to mine soybean genomes.</title>
        <authorList>
            <person name="Xie M."/>
            <person name="Chung C.Y.L."/>
            <person name="Li M.-W."/>
            <person name="Wong F.-L."/>
            <person name="Chan T.-F."/>
            <person name="Lam H.-M."/>
        </authorList>
    </citation>
    <scope>NUCLEOTIDE SEQUENCE [LARGE SCALE GENOMIC DNA]</scope>
    <source>
        <strain evidence="4">cv. W05</strain>
        <tissue evidence="3">Hypocotyl of etiolated seedlings</tissue>
    </source>
</reference>
<dbReference type="PANTHER" id="PTHR24177:SF446">
    <property type="entry name" value="ANKYRIN REPEAT-CONTAINING PROTEIN NPR4-LIKE"/>
    <property type="match status" value="1"/>
</dbReference>
<dbReference type="SUPFAM" id="SSF48403">
    <property type="entry name" value="Ankyrin repeat"/>
    <property type="match status" value="1"/>
</dbReference>
<organism evidence="3 4">
    <name type="scientific">Glycine soja</name>
    <name type="common">Wild soybean</name>
    <dbReference type="NCBI Taxonomy" id="3848"/>
    <lineage>
        <taxon>Eukaryota</taxon>
        <taxon>Viridiplantae</taxon>
        <taxon>Streptophyta</taxon>
        <taxon>Embryophyta</taxon>
        <taxon>Tracheophyta</taxon>
        <taxon>Spermatophyta</taxon>
        <taxon>Magnoliopsida</taxon>
        <taxon>eudicotyledons</taxon>
        <taxon>Gunneridae</taxon>
        <taxon>Pentapetalae</taxon>
        <taxon>rosids</taxon>
        <taxon>fabids</taxon>
        <taxon>Fabales</taxon>
        <taxon>Fabaceae</taxon>
        <taxon>Papilionoideae</taxon>
        <taxon>50 kb inversion clade</taxon>
        <taxon>NPAAA clade</taxon>
        <taxon>indigoferoid/millettioid clade</taxon>
        <taxon>Phaseoleae</taxon>
        <taxon>Glycine</taxon>
        <taxon>Glycine subgen. Soja</taxon>
    </lineage>
</organism>
<feature type="transmembrane region" description="Helical" evidence="2">
    <location>
        <begin position="102"/>
        <end position="124"/>
    </location>
</feature>
<dbReference type="GO" id="GO:0005886">
    <property type="term" value="C:plasma membrane"/>
    <property type="evidence" value="ECO:0007669"/>
    <property type="project" value="UniProtKB-SubCell"/>
</dbReference>
<keyword evidence="2" id="KW-0812">Transmembrane</keyword>
<dbReference type="Proteomes" id="UP000289340">
    <property type="component" value="Chromosome 14"/>
</dbReference>
<gene>
    <name evidence="3" type="ORF">D0Y65_037623</name>
</gene>
<dbReference type="PANTHER" id="PTHR24177">
    <property type="entry name" value="CASKIN"/>
    <property type="match status" value="1"/>
</dbReference>
<sequence>MRNNMGKIPIDVFYDEHKKLSEEIKDAAKGIAESGMLLAALVATVAFAAALTVSGEKTNAWFTVFILTNAVALFTSSFQVGFFGFNGGFPNTSVSFLSIEPFRLLMAVILLRHKGIYIVCIRAIRDMYNGVKANVRTRVATSAAASTSPQLDEHIVENEITSGFERIAGSLKDDLGKHILWGEWSEAQTIFDKYPDMVRIPLNDSRRDTALNVAVYGGSITCEEGLVKLMNPEDLLIPNSQERLTVHLAALYGDNKMVQVLSSENVLDKMTSKDIQRLFFYDHRKQHVW</sequence>